<dbReference type="Proteomes" id="UP001165960">
    <property type="component" value="Unassembled WGS sequence"/>
</dbReference>
<evidence type="ECO:0000313" key="2">
    <source>
        <dbReference type="Proteomes" id="UP001165960"/>
    </source>
</evidence>
<gene>
    <name evidence="1" type="primary">YMC2_1</name>
    <name evidence="1" type="ORF">DSO57_1029178</name>
</gene>
<keyword evidence="2" id="KW-1185">Reference proteome</keyword>
<sequence length="319" mass="34715">MDSNGSAVRATKDCIAGSVGGVFQVLAGQPFDTVKVRLQTQSVPLKGELPKYNGPLDCVLKTFRNEGPTAFYKGTTVPIMGIGLCVSIQFLAFEGFKRHFTSKNRKESGDAFGFLTIPQLFVAGAGSGLANSVVSGPIEQIRSRLQIQSSSNAEFKGPIDCFRKLYLHQGLKGVYQGQVPTLAREVIGFGAYFAAYEYMVQKEIKETGLKRDQLSSIKVCQFGAMAGYSMWIVAYPIDVIKSKMQTDGYTPATRKYATSMDCIKATYVSSGIKGFFRGFLPCILRAAPANASTFLGVEMAMRFLNKSGIPDPFIETQAL</sequence>
<protein>
    <submittedName>
        <fullName evidence="1">Mitochondrial carrier protein ymc2</fullName>
    </submittedName>
</protein>
<evidence type="ECO:0000313" key="1">
    <source>
        <dbReference type="EMBL" id="KAJ9052936.1"/>
    </source>
</evidence>
<accession>A0ACC2RS75</accession>
<name>A0ACC2RS75_9FUNG</name>
<dbReference type="EMBL" id="QTSX02006580">
    <property type="protein sequence ID" value="KAJ9052936.1"/>
    <property type="molecule type" value="Genomic_DNA"/>
</dbReference>
<proteinExistence type="predicted"/>
<comment type="caution">
    <text evidence="1">The sequence shown here is derived from an EMBL/GenBank/DDBJ whole genome shotgun (WGS) entry which is preliminary data.</text>
</comment>
<organism evidence="1 2">
    <name type="scientific">Entomophthora muscae</name>
    <dbReference type="NCBI Taxonomy" id="34485"/>
    <lineage>
        <taxon>Eukaryota</taxon>
        <taxon>Fungi</taxon>
        <taxon>Fungi incertae sedis</taxon>
        <taxon>Zoopagomycota</taxon>
        <taxon>Entomophthoromycotina</taxon>
        <taxon>Entomophthoromycetes</taxon>
        <taxon>Entomophthorales</taxon>
        <taxon>Entomophthoraceae</taxon>
        <taxon>Entomophthora</taxon>
    </lineage>
</organism>
<reference evidence="1" key="1">
    <citation type="submission" date="2022-04" db="EMBL/GenBank/DDBJ databases">
        <title>Genome of the entomopathogenic fungus Entomophthora muscae.</title>
        <authorList>
            <person name="Elya C."/>
            <person name="Lovett B.R."/>
            <person name="Lee E."/>
            <person name="Macias A.M."/>
            <person name="Hajek A.E."/>
            <person name="De Bivort B.L."/>
            <person name="Kasson M.T."/>
            <person name="De Fine Licht H.H."/>
            <person name="Stajich J.E."/>
        </authorList>
    </citation>
    <scope>NUCLEOTIDE SEQUENCE</scope>
    <source>
        <strain evidence="1">Berkeley</strain>
    </source>
</reference>